<comment type="caution">
    <text evidence="1">The sequence shown here is derived from an EMBL/GenBank/DDBJ whole genome shotgun (WGS) entry which is preliminary data.</text>
</comment>
<accession>A0AC61Y2T2</accession>
<protein>
    <submittedName>
        <fullName evidence="1">Uncharacterized protein</fullName>
    </submittedName>
</protein>
<evidence type="ECO:0000313" key="2">
    <source>
        <dbReference type="Proteomes" id="UP000356253"/>
    </source>
</evidence>
<dbReference type="EMBL" id="CABVMM010000001">
    <property type="protein sequence ID" value="VVU98773.1"/>
    <property type="molecule type" value="Genomic_DNA"/>
</dbReference>
<gene>
    <name evidence="1" type="ORF">FVB9532_00019</name>
</gene>
<reference evidence="1" key="1">
    <citation type="submission" date="2019-09" db="EMBL/GenBank/DDBJ databases">
        <authorList>
            <person name="Rodrigo-Torres L."/>
            <person name="Arahal R. D."/>
            <person name="Lucena T."/>
        </authorList>
    </citation>
    <scope>NUCLEOTIDE SEQUENCE</scope>
    <source>
        <strain evidence="1">ISS653</strain>
    </source>
</reference>
<organism evidence="1 2">
    <name type="scientific">Mesonia oceanica</name>
    <dbReference type="NCBI Taxonomy" id="2687242"/>
    <lineage>
        <taxon>Bacteria</taxon>
        <taxon>Pseudomonadati</taxon>
        <taxon>Bacteroidota</taxon>
        <taxon>Flavobacteriia</taxon>
        <taxon>Flavobacteriales</taxon>
        <taxon>Flavobacteriaceae</taxon>
        <taxon>Mesonia</taxon>
    </lineage>
</organism>
<dbReference type="Proteomes" id="UP000356253">
    <property type="component" value="Unassembled WGS sequence"/>
</dbReference>
<evidence type="ECO:0000313" key="1">
    <source>
        <dbReference type="EMBL" id="VVU98773.1"/>
    </source>
</evidence>
<keyword evidence="2" id="KW-1185">Reference proteome</keyword>
<sequence>MIKQKINLDTIILGVLAAFSFLLPLQEKVNTWLLITLVVLSLYKTIRDKLWFFLKENYHLLLIPALLLMIRIIGIFYASDISIGFKESTRALSFVFIPYSFLIISRIKANSTFIKKIIFWSLTIGCLLAAIICWGSVINKVIENHEPFTQLFTWKKSNAYLTEVIKIHPPYLGALVLSVIIFLYSFYVHKQKLSKNLFFPILLILIFAFFLFHLVVRNSILFFLIISLGYIAYHRKWKAFLIGVVLIGGGAFMIINNGNHYLKRKYYKMLDFSDEKLGDKRFDRLEASYIVFKNHPIIGAGMGKVGVERYKEYVKMNDKRAIENNFNSHNQYLEYLSTFGVIGFSAFIIVLVWLFRNAWINQEYFLTILLALCMFACVTESFLERELGIKFFSLVAGLIIYETCRRPKAQKK</sequence>
<proteinExistence type="predicted"/>
<name>A0AC61Y2T2_9FLAO</name>